<dbReference type="InterPro" id="IPR006073">
    <property type="entry name" value="GTP-bd"/>
</dbReference>
<dbReference type="AlphaFoldDB" id="V4B8J4"/>
<proteinExistence type="inferred from homology"/>
<dbReference type="OrthoDB" id="347018at2759"/>
<sequence length="371" mass="40623">MFSNKYFKYLIVRVRNGVQVFDYTAKALKPHKPKGVETKVKHFIDYCKTKVIGGAGGNGCMSLSRVDKNEFAGPDGGNGGNGGHVIFQASTNVKSLSHLWPIMKGKNGKKGANRCCHGKNAPHTYIQVPLGTVLKSETGETLCYLDNLDGYFIAGRGGAGGKGNAFFASSTFTTPRIAENGAKGEERVVHVAMNTMAYAGLIGFPNAGKSTLLRAISRARPKVAEYAFTTLNPHIGMVIYDDQKQISVADIPGLIEGSHENRGLGIDFLRHIDRCSCLLFVIDLSREEPWTQLDLLKYELEQYQKGLSKRSHAVIGNKIDIPGAEDNLVSLREHVNLPVIGISGKYEIGIDELLTHLREMYDEYLGNDDTS</sequence>
<keyword evidence="2" id="KW-0690">Ribosome biogenesis</keyword>
<dbReference type="PRINTS" id="PR00326">
    <property type="entry name" value="GTP1OBG"/>
</dbReference>
<evidence type="ECO:0000256" key="4">
    <source>
        <dbReference type="ARBA" id="ARBA00023134"/>
    </source>
</evidence>
<dbReference type="EMBL" id="KB203331">
    <property type="protein sequence ID" value="ESO85069.1"/>
    <property type="molecule type" value="Genomic_DNA"/>
</dbReference>
<dbReference type="HOGENOM" id="CLU_011747_2_3_1"/>
<dbReference type="InterPro" id="IPR045086">
    <property type="entry name" value="OBG_GTPase"/>
</dbReference>
<dbReference type="InterPro" id="IPR036726">
    <property type="entry name" value="GTP1_OBG_dom_sf"/>
</dbReference>
<dbReference type="PANTHER" id="PTHR11702">
    <property type="entry name" value="DEVELOPMENTALLY REGULATED GTP-BINDING PROTEIN-RELATED"/>
    <property type="match status" value="1"/>
</dbReference>
<gene>
    <name evidence="7" type="ORF">LOTGIDRAFT_168090</name>
</gene>
<accession>V4B8J4</accession>
<feature type="domain" description="OBG-type G" evidence="5">
    <location>
        <begin position="197"/>
        <end position="362"/>
    </location>
</feature>
<dbReference type="PROSITE" id="PS51883">
    <property type="entry name" value="OBG"/>
    <property type="match status" value="1"/>
</dbReference>
<dbReference type="PANTHER" id="PTHR11702:SF31">
    <property type="entry name" value="MITOCHONDRIAL RIBOSOME-ASSOCIATED GTPASE 2"/>
    <property type="match status" value="1"/>
</dbReference>
<dbReference type="Pfam" id="PF01018">
    <property type="entry name" value="GTP1_OBG"/>
    <property type="match status" value="1"/>
</dbReference>
<feature type="domain" description="Obg" evidence="6">
    <location>
        <begin position="41"/>
        <end position="196"/>
    </location>
</feature>
<keyword evidence="4" id="KW-0342">GTP-binding</keyword>
<dbReference type="GO" id="GO:0000287">
    <property type="term" value="F:magnesium ion binding"/>
    <property type="evidence" value="ECO:0007669"/>
    <property type="project" value="InterPro"/>
</dbReference>
<dbReference type="RefSeq" id="XP_009064212.1">
    <property type="nucleotide sequence ID" value="XM_009065964.1"/>
</dbReference>
<keyword evidence="8" id="KW-1185">Reference proteome</keyword>
<dbReference type="FunFam" id="2.70.210.12:FF:000001">
    <property type="entry name" value="GTPase Obg"/>
    <property type="match status" value="1"/>
</dbReference>
<evidence type="ECO:0000259" key="5">
    <source>
        <dbReference type="PROSITE" id="PS51710"/>
    </source>
</evidence>
<dbReference type="SUPFAM" id="SSF52540">
    <property type="entry name" value="P-loop containing nucleoside triphosphate hydrolases"/>
    <property type="match status" value="1"/>
</dbReference>
<dbReference type="InterPro" id="IPR006169">
    <property type="entry name" value="GTP1_OBG_dom"/>
</dbReference>
<evidence type="ECO:0000256" key="1">
    <source>
        <dbReference type="ARBA" id="ARBA00007699"/>
    </source>
</evidence>
<dbReference type="GO" id="GO:0003924">
    <property type="term" value="F:GTPase activity"/>
    <property type="evidence" value="ECO:0007669"/>
    <property type="project" value="InterPro"/>
</dbReference>
<dbReference type="InterPro" id="IPR027417">
    <property type="entry name" value="P-loop_NTPase"/>
</dbReference>
<evidence type="ECO:0000256" key="2">
    <source>
        <dbReference type="ARBA" id="ARBA00022517"/>
    </source>
</evidence>
<dbReference type="GeneID" id="20240768"/>
<dbReference type="Pfam" id="PF01926">
    <property type="entry name" value="MMR_HSR1"/>
    <property type="match status" value="1"/>
</dbReference>
<protein>
    <recommendedName>
        <fullName evidence="9">OBG-type G domain-containing protein</fullName>
    </recommendedName>
</protein>
<reference evidence="7 8" key="1">
    <citation type="journal article" date="2013" name="Nature">
        <title>Insights into bilaterian evolution from three spiralian genomes.</title>
        <authorList>
            <person name="Simakov O."/>
            <person name="Marletaz F."/>
            <person name="Cho S.J."/>
            <person name="Edsinger-Gonzales E."/>
            <person name="Havlak P."/>
            <person name="Hellsten U."/>
            <person name="Kuo D.H."/>
            <person name="Larsson T."/>
            <person name="Lv J."/>
            <person name="Arendt D."/>
            <person name="Savage R."/>
            <person name="Osoegawa K."/>
            <person name="de Jong P."/>
            <person name="Grimwood J."/>
            <person name="Chapman J.A."/>
            <person name="Shapiro H."/>
            <person name="Aerts A."/>
            <person name="Otillar R.P."/>
            <person name="Terry A.Y."/>
            <person name="Boore J.L."/>
            <person name="Grigoriev I.V."/>
            <person name="Lindberg D.R."/>
            <person name="Seaver E.C."/>
            <person name="Weisblat D.A."/>
            <person name="Putnam N.H."/>
            <person name="Rokhsar D.S."/>
        </authorList>
    </citation>
    <scope>NUCLEOTIDE SEQUENCE [LARGE SCALE GENOMIC DNA]</scope>
</reference>
<dbReference type="STRING" id="225164.V4B8J4"/>
<dbReference type="OMA" id="VVFDWEP"/>
<evidence type="ECO:0000313" key="8">
    <source>
        <dbReference type="Proteomes" id="UP000030746"/>
    </source>
</evidence>
<dbReference type="CDD" id="cd01898">
    <property type="entry name" value="Obg"/>
    <property type="match status" value="1"/>
</dbReference>
<dbReference type="Gene3D" id="3.40.50.300">
    <property type="entry name" value="P-loop containing nucleotide triphosphate hydrolases"/>
    <property type="match status" value="1"/>
</dbReference>
<comment type="similarity">
    <text evidence="1">Belongs to the TRAFAC class OBG-HflX-like GTPase superfamily. OBG GTPase family.</text>
</comment>
<dbReference type="InterPro" id="IPR031167">
    <property type="entry name" value="G_OBG"/>
</dbReference>
<dbReference type="GO" id="GO:0005739">
    <property type="term" value="C:mitochondrion"/>
    <property type="evidence" value="ECO:0007669"/>
    <property type="project" value="TreeGrafter"/>
</dbReference>
<dbReference type="PROSITE" id="PS51710">
    <property type="entry name" value="G_OBG"/>
    <property type="match status" value="1"/>
</dbReference>
<dbReference type="GO" id="GO:0042254">
    <property type="term" value="P:ribosome biogenesis"/>
    <property type="evidence" value="ECO:0007669"/>
    <property type="project" value="UniProtKB-UniRule"/>
</dbReference>
<dbReference type="Proteomes" id="UP000030746">
    <property type="component" value="Unassembled WGS sequence"/>
</dbReference>
<dbReference type="KEGG" id="lgi:LOTGIDRAFT_168090"/>
<dbReference type="SUPFAM" id="SSF82051">
    <property type="entry name" value="Obg GTP-binding protein N-terminal domain"/>
    <property type="match status" value="1"/>
</dbReference>
<dbReference type="Gene3D" id="2.70.210.12">
    <property type="entry name" value="GTP1/OBG domain"/>
    <property type="match status" value="1"/>
</dbReference>
<keyword evidence="3" id="KW-0547">Nucleotide-binding</keyword>
<dbReference type="GO" id="GO:0005525">
    <property type="term" value="F:GTP binding"/>
    <property type="evidence" value="ECO:0007669"/>
    <property type="project" value="UniProtKB-KW"/>
</dbReference>
<evidence type="ECO:0000313" key="7">
    <source>
        <dbReference type="EMBL" id="ESO85069.1"/>
    </source>
</evidence>
<dbReference type="NCBIfam" id="TIGR02729">
    <property type="entry name" value="Obg_CgtA"/>
    <property type="match status" value="1"/>
</dbReference>
<dbReference type="CTD" id="20240768"/>
<evidence type="ECO:0000259" key="6">
    <source>
        <dbReference type="PROSITE" id="PS51883"/>
    </source>
</evidence>
<evidence type="ECO:0000256" key="3">
    <source>
        <dbReference type="ARBA" id="ARBA00022741"/>
    </source>
</evidence>
<name>V4B8J4_LOTGI</name>
<organism evidence="7 8">
    <name type="scientific">Lottia gigantea</name>
    <name type="common">Giant owl limpet</name>
    <dbReference type="NCBI Taxonomy" id="225164"/>
    <lineage>
        <taxon>Eukaryota</taxon>
        <taxon>Metazoa</taxon>
        <taxon>Spiralia</taxon>
        <taxon>Lophotrochozoa</taxon>
        <taxon>Mollusca</taxon>
        <taxon>Gastropoda</taxon>
        <taxon>Patellogastropoda</taxon>
        <taxon>Lottioidea</taxon>
        <taxon>Lottiidae</taxon>
        <taxon>Lottia</taxon>
    </lineage>
</organism>
<dbReference type="PIRSF" id="PIRSF002401">
    <property type="entry name" value="GTP_bd_Obg/CgtA"/>
    <property type="match status" value="1"/>
</dbReference>
<dbReference type="NCBIfam" id="NF008956">
    <property type="entry name" value="PRK12299.1"/>
    <property type="match status" value="1"/>
</dbReference>
<evidence type="ECO:0008006" key="9">
    <source>
        <dbReference type="Google" id="ProtNLM"/>
    </source>
</evidence>
<dbReference type="InterPro" id="IPR014100">
    <property type="entry name" value="GTP-bd_Obg/CgtA"/>
</dbReference>